<accession>A0A167X795</accession>
<dbReference type="EMBL" id="KV417769">
    <property type="protein sequence ID" value="KZP06899.1"/>
    <property type="molecule type" value="Genomic_DNA"/>
</dbReference>
<dbReference type="OrthoDB" id="3261222at2759"/>
<gene>
    <name evidence="1" type="ORF">FIBSPDRAFT_689365</name>
</gene>
<protein>
    <submittedName>
        <fullName evidence="1">Uncharacterized protein</fullName>
    </submittedName>
</protein>
<reference evidence="1 2" key="1">
    <citation type="journal article" date="2016" name="Mol. Biol. Evol.">
        <title>Comparative Genomics of Early-Diverging Mushroom-Forming Fungi Provides Insights into the Origins of Lignocellulose Decay Capabilities.</title>
        <authorList>
            <person name="Nagy L.G."/>
            <person name="Riley R."/>
            <person name="Tritt A."/>
            <person name="Adam C."/>
            <person name="Daum C."/>
            <person name="Floudas D."/>
            <person name="Sun H."/>
            <person name="Yadav J.S."/>
            <person name="Pangilinan J."/>
            <person name="Larsson K.H."/>
            <person name="Matsuura K."/>
            <person name="Barry K."/>
            <person name="Labutti K."/>
            <person name="Kuo R."/>
            <person name="Ohm R.A."/>
            <person name="Bhattacharya S.S."/>
            <person name="Shirouzu T."/>
            <person name="Yoshinaga Y."/>
            <person name="Martin F.M."/>
            <person name="Grigoriev I.V."/>
            <person name="Hibbett D.S."/>
        </authorList>
    </citation>
    <scope>NUCLEOTIDE SEQUENCE [LARGE SCALE GENOMIC DNA]</scope>
    <source>
        <strain evidence="1 2">CBS 109695</strain>
    </source>
</reference>
<evidence type="ECO:0000313" key="2">
    <source>
        <dbReference type="Proteomes" id="UP000076532"/>
    </source>
</evidence>
<dbReference type="Proteomes" id="UP000076532">
    <property type="component" value="Unassembled WGS sequence"/>
</dbReference>
<feature type="non-terminal residue" evidence="1">
    <location>
        <position position="341"/>
    </location>
</feature>
<dbReference type="STRING" id="436010.A0A167X795"/>
<proteinExistence type="predicted"/>
<dbReference type="AlphaFoldDB" id="A0A167X795"/>
<feature type="non-terminal residue" evidence="1">
    <location>
        <position position="1"/>
    </location>
</feature>
<sequence>PGGANDWSKAHHSIFEVDKFALMHLTRKTEVIPGTRKRRLLTGPNLTLGGTVIEPQDSAKLLGVHLDRALKWKVQANAAHAKGMKYMMAARRLSQGKRGVPGCLGVQLYTGVVVLKMLYAAEIWCSPIVEPEGRQKKKTGSVGFAKLLALVQRMASVFVTGAMKSTPTVALDAHTDFLPMEQLINRICYRAALCWGSKPEEHPLHHVVDFVFWTTVSGGPDTYPPPMRTLFEALGLKAKNMEKIDIVCRDPYWKHAMEICIVDSKQESLADESADLAPMRIYSDGSGLEGRIGTASVMFKRGVEAWDEEEQKSLGKYLGTEEEQTVYVAEQAGELMLLELL</sequence>
<organism evidence="1 2">
    <name type="scientific">Athelia psychrophila</name>
    <dbReference type="NCBI Taxonomy" id="1759441"/>
    <lineage>
        <taxon>Eukaryota</taxon>
        <taxon>Fungi</taxon>
        <taxon>Dikarya</taxon>
        <taxon>Basidiomycota</taxon>
        <taxon>Agaricomycotina</taxon>
        <taxon>Agaricomycetes</taxon>
        <taxon>Agaricomycetidae</taxon>
        <taxon>Atheliales</taxon>
        <taxon>Atheliaceae</taxon>
        <taxon>Athelia</taxon>
    </lineage>
</organism>
<evidence type="ECO:0000313" key="1">
    <source>
        <dbReference type="EMBL" id="KZP06899.1"/>
    </source>
</evidence>
<keyword evidence="2" id="KW-1185">Reference proteome</keyword>
<name>A0A167X795_9AGAM</name>